<evidence type="ECO:0000256" key="4">
    <source>
        <dbReference type="ARBA" id="ARBA00023136"/>
    </source>
</evidence>
<evidence type="ECO:0000256" key="5">
    <source>
        <dbReference type="SAM" id="Phobius"/>
    </source>
</evidence>
<keyword evidence="2 5" id="KW-0812">Transmembrane</keyword>
<organism evidence="7 8">
    <name type="scientific">Flammeovirga yaeyamensis</name>
    <dbReference type="NCBI Taxonomy" id="367791"/>
    <lineage>
        <taxon>Bacteria</taxon>
        <taxon>Pseudomonadati</taxon>
        <taxon>Bacteroidota</taxon>
        <taxon>Cytophagia</taxon>
        <taxon>Cytophagales</taxon>
        <taxon>Flammeovirgaceae</taxon>
        <taxon>Flammeovirga</taxon>
    </lineage>
</organism>
<dbReference type="RefSeq" id="WP_066205239.1">
    <property type="nucleotide sequence ID" value="NZ_CP076132.1"/>
</dbReference>
<evidence type="ECO:0000259" key="6">
    <source>
        <dbReference type="Pfam" id="PF05154"/>
    </source>
</evidence>
<keyword evidence="3 5" id="KW-1133">Transmembrane helix</keyword>
<gene>
    <name evidence="7" type="ORF">KMW28_14945</name>
</gene>
<feature type="transmembrane region" description="Helical" evidence="5">
    <location>
        <begin position="31"/>
        <end position="55"/>
    </location>
</feature>
<evidence type="ECO:0000256" key="1">
    <source>
        <dbReference type="ARBA" id="ARBA00004141"/>
    </source>
</evidence>
<evidence type="ECO:0000313" key="7">
    <source>
        <dbReference type="EMBL" id="QWG00949.1"/>
    </source>
</evidence>
<dbReference type="EMBL" id="CP076132">
    <property type="protein sequence ID" value="QWG00949.1"/>
    <property type="molecule type" value="Genomic_DNA"/>
</dbReference>
<keyword evidence="4 5" id="KW-0472">Membrane</keyword>
<dbReference type="KEGG" id="fya:KMW28_14945"/>
<dbReference type="InterPro" id="IPR050932">
    <property type="entry name" value="TM2D1-3-like"/>
</dbReference>
<dbReference type="PANTHER" id="PTHR21016:SF25">
    <property type="entry name" value="TM2 DOMAIN-CONTAINING PROTEIN DDB_G0277895-RELATED"/>
    <property type="match status" value="1"/>
</dbReference>
<dbReference type="GO" id="GO:0016020">
    <property type="term" value="C:membrane"/>
    <property type="evidence" value="ECO:0007669"/>
    <property type="project" value="UniProtKB-SubCell"/>
</dbReference>
<dbReference type="Pfam" id="PF05154">
    <property type="entry name" value="TM2"/>
    <property type="match status" value="1"/>
</dbReference>
<protein>
    <submittedName>
        <fullName evidence="7">NINE protein</fullName>
    </submittedName>
</protein>
<evidence type="ECO:0000313" key="8">
    <source>
        <dbReference type="Proteomes" id="UP000678679"/>
    </source>
</evidence>
<dbReference type="PANTHER" id="PTHR21016">
    <property type="entry name" value="BETA-AMYLOID BINDING PROTEIN-RELATED"/>
    <property type="match status" value="1"/>
</dbReference>
<dbReference type="InterPro" id="IPR007829">
    <property type="entry name" value="TM2"/>
</dbReference>
<comment type="subcellular location">
    <subcellularLocation>
        <location evidence="1">Membrane</location>
        <topology evidence="1">Multi-pass membrane protein</topology>
    </subcellularLocation>
</comment>
<reference evidence="7 8" key="1">
    <citation type="submission" date="2021-05" db="EMBL/GenBank/DDBJ databases">
        <title>Comparative genomic studies on the polysaccharide-degrading batcterial strains of the Flammeovirga genus.</title>
        <authorList>
            <person name="Zewei F."/>
            <person name="Zheng Z."/>
            <person name="Yu L."/>
            <person name="Ruyue G."/>
            <person name="Yanhong M."/>
            <person name="Yuanyuan C."/>
            <person name="Jingyan G."/>
            <person name="Wenjun H."/>
        </authorList>
    </citation>
    <scope>NUCLEOTIDE SEQUENCE [LARGE SCALE GENOMIC DNA]</scope>
    <source>
        <strain evidence="7 8">NBRC:100898</strain>
    </source>
</reference>
<feature type="transmembrane region" description="Helical" evidence="5">
    <location>
        <begin position="6"/>
        <end position="24"/>
    </location>
</feature>
<keyword evidence="8" id="KW-1185">Reference proteome</keyword>
<evidence type="ECO:0000256" key="3">
    <source>
        <dbReference type="ARBA" id="ARBA00022989"/>
    </source>
</evidence>
<proteinExistence type="predicted"/>
<dbReference type="AlphaFoldDB" id="A0AAX1N0A9"/>
<accession>A0AAX1N0A9</accession>
<evidence type="ECO:0000256" key="2">
    <source>
        <dbReference type="ARBA" id="ARBA00022692"/>
    </source>
</evidence>
<name>A0AAX1N0A9_9BACT</name>
<sequence length="64" mass="7226">MKSTAVSYILCIFFGVLGIHRFYLGRPLSGLLYLFTGGIFGIGWIVDLFFIPTMVEAENGKMRF</sequence>
<feature type="domain" description="TM2" evidence="6">
    <location>
        <begin position="2"/>
        <end position="49"/>
    </location>
</feature>
<dbReference type="Proteomes" id="UP000678679">
    <property type="component" value="Chromosome 1"/>
</dbReference>